<protein>
    <submittedName>
        <fullName evidence="1">Uncharacterized protein</fullName>
    </submittedName>
</protein>
<evidence type="ECO:0000313" key="1">
    <source>
        <dbReference type="EMBL" id="KAI5083892.1"/>
    </source>
</evidence>
<comment type="caution">
    <text evidence="1">The sequence shown here is derived from an EMBL/GenBank/DDBJ whole genome shotgun (WGS) entry which is preliminary data.</text>
</comment>
<dbReference type="AlphaFoldDB" id="A0A9D4VEE0"/>
<gene>
    <name evidence="1" type="ORF">GOP47_0000061</name>
</gene>
<evidence type="ECO:0000313" key="2">
    <source>
        <dbReference type="Proteomes" id="UP000886520"/>
    </source>
</evidence>
<organism evidence="1 2">
    <name type="scientific">Adiantum capillus-veneris</name>
    <name type="common">Maidenhair fern</name>
    <dbReference type="NCBI Taxonomy" id="13818"/>
    <lineage>
        <taxon>Eukaryota</taxon>
        <taxon>Viridiplantae</taxon>
        <taxon>Streptophyta</taxon>
        <taxon>Embryophyta</taxon>
        <taxon>Tracheophyta</taxon>
        <taxon>Polypodiopsida</taxon>
        <taxon>Polypodiidae</taxon>
        <taxon>Polypodiales</taxon>
        <taxon>Pteridineae</taxon>
        <taxon>Pteridaceae</taxon>
        <taxon>Vittarioideae</taxon>
        <taxon>Adiantum</taxon>
    </lineage>
</organism>
<accession>A0A9D4VEE0</accession>
<reference evidence="1" key="1">
    <citation type="submission" date="2021-01" db="EMBL/GenBank/DDBJ databases">
        <title>Adiantum capillus-veneris genome.</title>
        <authorList>
            <person name="Fang Y."/>
            <person name="Liao Q."/>
        </authorList>
    </citation>
    <scope>NUCLEOTIDE SEQUENCE</scope>
    <source>
        <strain evidence="1">H3</strain>
        <tissue evidence="1">Leaf</tissue>
    </source>
</reference>
<name>A0A9D4VEE0_ADICA</name>
<dbReference type="EMBL" id="JABFUD020000001">
    <property type="protein sequence ID" value="KAI5083892.1"/>
    <property type="molecule type" value="Genomic_DNA"/>
</dbReference>
<proteinExistence type="predicted"/>
<keyword evidence="2" id="KW-1185">Reference proteome</keyword>
<dbReference type="Proteomes" id="UP000886520">
    <property type="component" value="Chromosome 1"/>
</dbReference>
<sequence>MFFTPSLLCSTSQCYGSLDASFSFPLAELHRFVESPPCPVGKRSSHMVVSSSVGSPPNSGFEKIAAGKRCRRALLQGSPANDPVDSASMADAYNHSFWNSLDAKDTLRYGRSAHKHRLRLNKNFLGQLMNWAKLQPHFLKLANLQPLRMSWTPASYWTKGKSC</sequence>